<evidence type="ECO:0000256" key="2">
    <source>
        <dbReference type="ARBA" id="ARBA00022692"/>
    </source>
</evidence>
<keyword evidence="9" id="KW-1185">Reference proteome</keyword>
<dbReference type="RefSeq" id="WP_021944098.1">
    <property type="nucleotide sequence ID" value="NZ_JACOOX010000004.1"/>
</dbReference>
<protein>
    <submittedName>
        <fullName evidence="8">ABC transporter permease</fullName>
    </submittedName>
</protein>
<feature type="region of interest" description="Disordered" evidence="5">
    <location>
        <begin position="45"/>
        <end position="66"/>
    </location>
</feature>
<feature type="transmembrane region" description="Helical" evidence="6">
    <location>
        <begin position="233"/>
        <end position="261"/>
    </location>
</feature>
<dbReference type="PANTHER" id="PTHR43471">
    <property type="entry name" value="ABC TRANSPORTER PERMEASE"/>
    <property type="match status" value="1"/>
</dbReference>
<feature type="compositionally biased region" description="Acidic residues" evidence="5">
    <location>
        <begin position="56"/>
        <end position="66"/>
    </location>
</feature>
<evidence type="ECO:0000256" key="1">
    <source>
        <dbReference type="ARBA" id="ARBA00004141"/>
    </source>
</evidence>
<reference evidence="8 9" key="1">
    <citation type="submission" date="2020-08" db="EMBL/GenBank/DDBJ databases">
        <title>Genome public.</title>
        <authorList>
            <person name="Liu C."/>
            <person name="Sun Q."/>
        </authorList>
    </citation>
    <scope>NUCLEOTIDE SEQUENCE [LARGE SCALE GENOMIC DNA]</scope>
    <source>
        <strain evidence="8 9">NSJ-10</strain>
    </source>
</reference>
<dbReference type="InterPro" id="IPR013525">
    <property type="entry name" value="ABC2_TM"/>
</dbReference>
<keyword evidence="3 6" id="KW-1133">Transmembrane helix</keyword>
<comment type="caution">
    <text evidence="8">The sequence shown here is derived from an EMBL/GenBank/DDBJ whole genome shotgun (WGS) entry which is preliminary data.</text>
</comment>
<keyword evidence="4 6" id="KW-0472">Membrane</keyword>
<dbReference type="EMBL" id="JACOOX010000004">
    <property type="protein sequence ID" value="MBC5662952.1"/>
    <property type="molecule type" value="Genomic_DNA"/>
</dbReference>
<keyword evidence="2 6" id="KW-0812">Transmembrane</keyword>
<dbReference type="GO" id="GO:0140359">
    <property type="term" value="F:ABC-type transporter activity"/>
    <property type="evidence" value="ECO:0007669"/>
    <property type="project" value="InterPro"/>
</dbReference>
<evidence type="ECO:0000313" key="8">
    <source>
        <dbReference type="EMBL" id="MBC5662952.1"/>
    </source>
</evidence>
<feature type="transmembrane region" description="Helical" evidence="6">
    <location>
        <begin position="281"/>
        <end position="305"/>
    </location>
</feature>
<organism evidence="8 9">
    <name type="scientific">Coprococcus hominis</name>
    <name type="common">ex Liu et al. 2022</name>
    <dbReference type="NCBI Taxonomy" id="2763039"/>
    <lineage>
        <taxon>Bacteria</taxon>
        <taxon>Bacillati</taxon>
        <taxon>Bacillota</taxon>
        <taxon>Clostridia</taxon>
        <taxon>Lachnospirales</taxon>
        <taxon>Lachnospiraceae</taxon>
        <taxon>Coprococcus</taxon>
    </lineage>
</organism>
<name>A0A8I0DV24_9FIRM</name>
<evidence type="ECO:0000256" key="5">
    <source>
        <dbReference type="SAM" id="MobiDB-lite"/>
    </source>
</evidence>
<evidence type="ECO:0000256" key="6">
    <source>
        <dbReference type="SAM" id="Phobius"/>
    </source>
</evidence>
<feature type="transmembrane region" description="Helical" evidence="6">
    <location>
        <begin position="185"/>
        <end position="212"/>
    </location>
</feature>
<dbReference type="AlphaFoldDB" id="A0A8I0DV24"/>
<evidence type="ECO:0000259" key="7">
    <source>
        <dbReference type="Pfam" id="PF12698"/>
    </source>
</evidence>
<feature type="domain" description="ABC-2 type transporter transmembrane" evidence="7">
    <location>
        <begin position="19"/>
        <end position="388"/>
    </location>
</feature>
<evidence type="ECO:0000256" key="4">
    <source>
        <dbReference type="ARBA" id="ARBA00023136"/>
    </source>
</evidence>
<sequence length="416" mass="46265">MKKIGTILRFELGNYFGSKSYLISTILLALLCVGIMFAPRIKESFTSGSPSSDKETDAEDESDQENESVYAYYDASGIMDEGLLAQVYPDVKLQKCKDAAEVESLVKSEDAELGYVVYSTSEYTYYVYNKGMFDDYTSTFDSYLSMLSKKQYSEAHDLDFDELMSLDYADIQAKEVILGKDSTSNYWYCYILVIVIFMLIVMYGMSIATGVANEKSNRSIEILVTTTNSRDILFGKVFAGTVATFFQVGLIMAALLISYNFNKDYWGGFMGSVLNIPSDVLIAFAVFGLGGFLFYAFMYGALGALVSKIEDLNKSAGTAQMIVMIVYFVVLMNLTNVDGLVIRICSYLPISSYSAMFARVAMGDVATWEVVISAIILYISVIGMGVLGGKIFRNSTLRYGNPIRLSRALKELKREK</sequence>
<dbReference type="Pfam" id="PF12698">
    <property type="entry name" value="ABC2_membrane_3"/>
    <property type="match status" value="1"/>
</dbReference>
<feature type="transmembrane region" description="Helical" evidence="6">
    <location>
        <begin position="21"/>
        <end position="41"/>
    </location>
</feature>
<dbReference type="GO" id="GO:0016020">
    <property type="term" value="C:membrane"/>
    <property type="evidence" value="ECO:0007669"/>
    <property type="project" value="UniProtKB-SubCell"/>
</dbReference>
<evidence type="ECO:0000313" key="9">
    <source>
        <dbReference type="Proteomes" id="UP000615234"/>
    </source>
</evidence>
<feature type="transmembrane region" description="Helical" evidence="6">
    <location>
        <begin position="325"/>
        <end position="350"/>
    </location>
</feature>
<accession>A0A8I0DV24</accession>
<dbReference type="Proteomes" id="UP000615234">
    <property type="component" value="Unassembled WGS sequence"/>
</dbReference>
<proteinExistence type="predicted"/>
<comment type="subcellular location">
    <subcellularLocation>
        <location evidence="1">Membrane</location>
        <topology evidence="1">Multi-pass membrane protein</topology>
    </subcellularLocation>
</comment>
<evidence type="ECO:0000256" key="3">
    <source>
        <dbReference type="ARBA" id="ARBA00022989"/>
    </source>
</evidence>
<gene>
    <name evidence="8" type="ORF">H8S09_08605</name>
</gene>
<feature type="transmembrane region" description="Helical" evidence="6">
    <location>
        <begin position="370"/>
        <end position="389"/>
    </location>
</feature>